<accession>A0A1G9RIS4</accession>
<proteinExistence type="predicted"/>
<dbReference type="EMBL" id="FNHE01000004">
    <property type="protein sequence ID" value="SDM23124.1"/>
    <property type="molecule type" value="Genomic_DNA"/>
</dbReference>
<dbReference type="AlphaFoldDB" id="A0A1G9RIS4"/>
<reference evidence="3" key="1">
    <citation type="submission" date="2016-10" db="EMBL/GenBank/DDBJ databases">
        <authorList>
            <person name="Varghese N."/>
            <person name="Submissions S."/>
        </authorList>
    </citation>
    <scope>NUCLEOTIDE SEQUENCE [LARGE SCALE GENOMIC DNA]</scope>
    <source>
        <strain evidence="3">DSM 45419</strain>
    </source>
</reference>
<gene>
    <name evidence="2" type="ORF">SAMN05660642_01943</name>
</gene>
<evidence type="ECO:0000313" key="3">
    <source>
        <dbReference type="Proteomes" id="UP000198680"/>
    </source>
</evidence>
<keyword evidence="3" id="KW-1185">Reference proteome</keyword>
<organism evidence="2 3">
    <name type="scientific">Geodermatophilus siccatus</name>
    <dbReference type="NCBI Taxonomy" id="1137991"/>
    <lineage>
        <taxon>Bacteria</taxon>
        <taxon>Bacillati</taxon>
        <taxon>Actinomycetota</taxon>
        <taxon>Actinomycetes</taxon>
        <taxon>Geodermatophilales</taxon>
        <taxon>Geodermatophilaceae</taxon>
        <taxon>Geodermatophilus</taxon>
    </lineage>
</organism>
<evidence type="ECO:0000313" key="2">
    <source>
        <dbReference type="EMBL" id="SDM23124.1"/>
    </source>
</evidence>
<evidence type="ECO:0000256" key="1">
    <source>
        <dbReference type="SAM" id="MobiDB-lite"/>
    </source>
</evidence>
<feature type="region of interest" description="Disordered" evidence="1">
    <location>
        <begin position="22"/>
        <end position="44"/>
    </location>
</feature>
<dbReference type="RefSeq" id="WP_091216991.1">
    <property type="nucleotide sequence ID" value="NZ_FNHE01000004.1"/>
</dbReference>
<protein>
    <submittedName>
        <fullName evidence="2">Uncharacterized protein</fullName>
    </submittedName>
</protein>
<dbReference type="Proteomes" id="UP000198680">
    <property type="component" value="Unassembled WGS sequence"/>
</dbReference>
<sequence>MRLLSLWVSRFRRTLRAARIAVDPGEDDPAADETRPPQSTPDPAARVVLAHDDLLWFKTSEDAEGRITLGLLACSPTSIGVLVDDNGESLGLRLSRAEAQDLHRSLVTWLAHTGRAVTT</sequence>
<name>A0A1G9RIS4_9ACTN</name>